<evidence type="ECO:0000313" key="1">
    <source>
        <dbReference type="EMBL" id="QHT97978.1"/>
    </source>
</evidence>
<proteinExistence type="predicted"/>
<organism evidence="1">
    <name type="scientific">viral metagenome</name>
    <dbReference type="NCBI Taxonomy" id="1070528"/>
    <lineage>
        <taxon>unclassified sequences</taxon>
        <taxon>metagenomes</taxon>
        <taxon>organismal metagenomes</taxon>
    </lineage>
</organism>
<name>A0A6C0IXE0_9ZZZZ</name>
<sequence>MYNSHPSQRTYGNPGFYVANPTGNVRDASGRLVDLRPDTSERSTRRIMVRTSELQKNSDGAYVAKIRKAKNVTAIKLSYASIPRPVSRVTAQLILYSIAIKKNSTSIDHQKIALQRMCRNQLLSSDTSDVPFFQMSASGFDWRNSNSSTSAWINSFDRNTFIPPQFESEINNQYIDIDVLTVKVPSMCTLNSLGIAFSNALRSHSGAENTRNNSIWTSFDISVEETGFSVFENINDADVFTTFAALAPPYVTPDNDPFFIRQNQSAVDSFIPMGTPLKIRMKKSRSVFVSNDTFTGASTSPAYICPSFSNMTEFSPSKSTGGTDLSSFETIIDTSNKFVYSFSCIGEVSENDILEVEYHRVVELHVTELPTTDEASDQDISDPTFSVTYYYGAALTGSFTLILISDDSTIEFDAIADDDNSQRVKINGKFNVSTGVLKNLDGNETEVRMGSSFFHHSPSATTLTVSEVKRTYQKTRDIRLGLRWGNNKENYDFFIDTNHSLDSPVITNDPNIQSINPNYNFVGQHRRDVALLSQYSKKVRGNTEEAVDSNKLNLKNLQPENATIIPGMIVSTSNDNAMNPSLGVTVQSVSSTVNSTPEITLSQAITVAADAQFTFEVAPTSDSTYHNMLRNTGDLEDTYIHSTSTSSEIHNVHQVNDAHQIQKMLFTGHMMNVTEPSAMPVEDDDFPDHTTGQRPRVNVSEQSDTSKAFYVEGLGWQTSIVHAPSRFVMPAFPCRFTELNDYNNSSDPLSIYSTTSIPVETSVSPLVSRILNRTSVVPAKSSNGLTKELGYYQLNKVDEFGAIDTDFTESKEVHDLSCYVPRVANTCGIVVTIGNENYVVKKAHLISVLRNETDYTLNLTCDRNYNSLPRVLSSVKNLRKIRDALKRQGYRTDKDYTDLQSKIQFVDDQIQNAFYHFYERTTTGYKVDANSKYFSWVYELDRPVQLPTGISAATHNPYRPGDSSTYNPPVTNRTFNGIADAAALFTPGIYERNTGRCAVTNIQECAHSFSVRSGSQESENSLIVLHGIGSLERPVNSTHSTDIGDVFAVMGSESDLKKPEKMACDATTFLRSPENIDSLNFHFMNSKTGEMVDIGNQNATLIFDIYCSNE</sequence>
<dbReference type="EMBL" id="MN740286">
    <property type="protein sequence ID" value="QHT97978.1"/>
    <property type="molecule type" value="Genomic_DNA"/>
</dbReference>
<accession>A0A6C0IXE0</accession>
<dbReference type="AlphaFoldDB" id="A0A6C0IXE0"/>
<reference evidence="1" key="1">
    <citation type="journal article" date="2020" name="Nature">
        <title>Giant virus diversity and host interactions through global metagenomics.</title>
        <authorList>
            <person name="Schulz F."/>
            <person name="Roux S."/>
            <person name="Paez-Espino D."/>
            <person name="Jungbluth S."/>
            <person name="Walsh D.A."/>
            <person name="Denef V.J."/>
            <person name="McMahon K.D."/>
            <person name="Konstantinidis K.T."/>
            <person name="Eloe-Fadrosh E.A."/>
            <person name="Kyrpides N.C."/>
            <person name="Woyke T."/>
        </authorList>
    </citation>
    <scope>NUCLEOTIDE SEQUENCE</scope>
    <source>
        <strain evidence="1">GVMAG-M-3300025626-8</strain>
    </source>
</reference>
<protein>
    <submittedName>
        <fullName evidence="1">Uncharacterized protein</fullName>
    </submittedName>
</protein>